<reference evidence="2" key="1">
    <citation type="submission" date="2019-12" db="EMBL/GenBank/DDBJ databases">
        <authorList>
            <person name="Cremers G."/>
        </authorList>
    </citation>
    <scope>NUCLEOTIDE SEQUENCE</scope>
    <source>
        <strain evidence="2">Vvax</strain>
    </source>
</reference>
<dbReference type="CDD" id="cd07391">
    <property type="entry name" value="MPP_PF1019"/>
    <property type="match status" value="1"/>
</dbReference>
<accession>A0A679JI90</accession>
<evidence type="ECO:0000259" key="1">
    <source>
        <dbReference type="Pfam" id="PF00149"/>
    </source>
</evidence>
<evidence type="ECO:0000313" key="2">
    <source>
        <dbReference type="EMBL" id="CAA2108719.1"/>
    </source>
</evidence>
<feature type="domain" description="Calcineurin-like phosphoesterase" evidence="1">
    <location>
        <begin position="51"/>
        <end position="137"/>
    </location>
</feature>
<dbReference type="NCBIfam" id="TIGR04123">
    <property type="entry name" value="P_estr_lig_assc"/>
    <property type="match status" value="1"/>
</dbReference>
<gene>
    <name evidence="2" type="ORF">VVAX_05224</name>
</gene>
<dbReference type="EMBL" id="LR743507">
    <property type="protein sequence ID" value="CAA2108719.1"/>
    <property type="molecule type" value="Genomic_DNA"/>
</dbReference>
<name>A0A679JI90_VARPD</name>
<dbReference type="GO" id="GO:0016787">
    <property type="term" value="F:hydrolase activity"/>
    <property type="evidence" value="ECO:0007669"/>
    <property type="project" value="InterPro"/>
</dbReference>
<dbReference type="InterPro" id="IPR029052">
    <property type="entry name" value="Metallo-depent_PP-like"/>
</dbReference>
<dbReference type="Pfam" id="PF00149">
    <property type="entry name" value="Metallophos"/>
    <property type="match status" value="1"/>
</dbReference>
<dbReference type="AlphaFoldDB" id="A0A679JI90"/>
<organism evidence="2">
    <name type="scientific">Variovorax paradoxus</name>
    <dbReference type="NCBI Taxonomy" id="34073"/>
    <lineage>
        <taxon>Bacteria</taxon>
        <taxon>Pseudomonadati</taxon>
        <taxon>Pseudomonadota</taxon>
        <taxon>Betaproteobacteria</taxon>
        <taxon>Burkholderiales</taxon>
        <taxon>Comamonadaceae</taxon>
        <taxon>Variovorax</taxon>
    </lineage>
</organism>
<dbReference type="InterPro" id="IPR004843">
    <property type="entry name" value="Calcineurin-like_PHP"/>
</dbReference>
<dbReference type="PANTHER" id="PTHR39323">
    <property type="entry name" value="BLR1149 PROTEIN"/>
    <property type="match status" value="1"/>
</dbReference>
<dbReference type="Gene3D" id="3.60.21.10">
    <property type="match status" value="1"/>
</dbReference>
<dbReference type="InterPro" id="IPR026336">
    <property type="entry name" value="PdeM-like"/>
</dbReference>
<protein>
    <recommendedName>
        <fullName evidence="1">Calcineurin-like phosphoesterase domain-containing protein</fullName>
    </recommendedName>
</protein>
<sequence>MQAGRGCGRLLRHFHAVTPTDPSSTSLQVRWAGELLQLLPERALWWPAEGVLFVADLHLGKAATYRALGQPVPGGTTLENLARLDALIARLGPRRIVFLGDFLHAARARSVLATVEPWRERHAGIAMTLVRGNHDSRAGDPPATLGIETVDEPYLLGPFACCHHPQVHATHFVLAGHLHPACKLHGPGRDSVRLPCFVSDTQQAVLPAFGEFTGGWLMETAPGRRFHAVGGSAVWALPAAD</sequence>
<dbReference type="SUPFAM" id="SSF56300">
    <property type="entry name" value="Metallo-dependent phosphatases"/>
    <property type="match status" value="1"/>
</dbReference>
<proteinExistence type="predicted"/>
<dbReference type="PANTHER" id="PTHR39323:SF1">
    <property type="entry name" value="BLR1149 PROTEIN"/>
    <property type="match status" value="1"/>
</dbReference>